<evidence type="ECO:0000313" key="2">
    <source>
        <dbReference type="Proteomes" id="UP000827069"/>
    </source>
</evidence>
<accession>A0ABD7F603</accession>
<name>A0ABD7F603_9GAMM</name>
<proteinExistence type="predicted"/>
<dbReference type="AlphaFoldDB" id="A0ABD7F603"/>
<reference evidence="1 2" key="1">
    <citation type="submission" date="2021-07" db="EMBL/GenBank/DDBJ databases">
        <title>FDA dAtabase for Regulatory Grade micrObial Sequences (FDA-ARGOS): Supporting development and validation of Infectious Disease Dx tests.</title>
        <authorList>
            <person name="Sproer C."/>
            <person name="Gronow S."/>
            <person name="Severitt S."/>
            <person name="Schroder I."/>
            <person name="Tallon L."/>
            <person name="Sadzewicz L."/>
            <person name="Zhao X."/>
            <person name="Boylan J."/>
            <person name="Ott S."/>
            <person name="Bowen H."/>
            <person name="Vavikolanu K."/>
            <person name="Mehta A."/>
            <person name="Aluvathingal J."/>
            <person name="Nadendla S."/>
            <person name="Lowell S."/>
            <person name="Myers T."/>
            <person name="Yan Y."/>
        </authorList>
    </citation>
    <scope>NUCLEOTIDE SEQUENCE [LARGE SCALE GENOMIC DNA]</scope>
    <source>
        <strain evidence="1 2">FDAARGOS_1401</strain>
    </source>
</reference>
<dbReference type="RefSeq" id="WP_005004120.1">
    <property type="nucleotide sequence ID" value="NZ_CP079898.1"/>
</dbReference>
<evidence type="ECO:0000313" key="1">
    <source>
        <dbReference type="EMBL" id="QXZ23592.1"/>
    </source>
</evidence>
<protein>
    <submittedName>
        <fullName evidence="1">Uncharacterized protein</fullName>
    </submittedName>
</protein>
<keyword evidence="2" id="KW-1185">Reference proteome</keyword>
<dbReference type="EMBL" id="CP079898">
    <property type="protein sequence ID" value="QXZ23592.1"/>
    <property type="molecule type" value="Genomic_DNA"/>
</dbReference>
<gene>
    <name evidence="1" type="ORF">I6L31_01980</name>
</gene>
<dbReference type="Proteomes" id="UP000827069">
    <property type="component" value="Chromosome"/>
</dbReference>
<organism evidence="1 2">
    <name type="scientific">Acinetobacter septicus</name>
    <dbReference type="NCBI Taxonomy" id="465797"/>
    <lineage>
        <taxon>Bacteria</taxon>
        <taxon>Pseudomonadati</taxon>
        <taxon>Pseudomonadota</taxon>
        <taxon>Gammaproteobacteria</taxon>
        <taxon>Moraxellales</taxon>
        <taxon>Moraxellaceae</taxon>
        <taxon>Acinetobacter</taxon>
    </lineage>
</organism>
<sequence length="183" mass="21639">MSEALIEQFKKDFPHFSPLCISVNQKTIIEAVEQKYCSFDDQIIQNGLIVYKICFELLWEIIDFPECYDIQCFWETNDNIERASLGHDDYKIAKVIDAWSNKKIPLSPICMIYDRNAYRKNQLKLSIVDGNHRFSVLRYLHYQTQKPIEALIMVDTKTAALINQKFQNNQKIYKIIDFKMPTQ</sequence>